<protein>
    <submittedName>
        <fullName evidence="1">Tetratricopeptide repeat protein</fullName>
    </submittedName>
</protein>
<dbReference type="Proteomes" id="UP000005546">
    <property type="component" value="Unassembled WGS sequence"/>
</dbReference>
<evidence type="ECO:0000313" key="2">
    <source>
        <dbReference type="Proteomes" id="UP000005546"/>
    </source>
</evidence>
<dbReference type="STRING" id="762982.HMPREF9442_01674"/>
<dbReference type="AlphaFoldDB" id="F3QU05"/>
<dbReference type="SUPFAM" id="SSF48452">
    <property type="entry name" value="TPR-like"/>
    <property type="match status" value="1"/>
</dbReference>
<dbReference type="InterPro" id="IPR011990">
    <property type="entry name" value="TPR-like_helical_dom_sf"/>
</dbReference>
<comment type="caution">
    <text evidence="1">The sequence shown here is derived from an EMBL/GenBank/DDBJ whole genome shotgun (WGS) entry which is preliminary data.</text>
</comment>
<dbReference type="HOGENOM" id="CLU_1401298_0_0_10"/>
<proteinExistence type="predicted"/>
<name>F3QU05_9BACT</name>
<sequence length="194" mass="22725">MNKRKTYLFDVKNPTWIAITVCLALVATVIHGCKHSDETLPSDKKAKRERFQAGMRLDTLLCRRDLESALLFIDTLHTRYPRDPQFYFGEGWIYQMKNDSIKARSCFTRAVAIYDSLIAVKKDFGDQINRAFIILILDGRKAYNQSLDEILRTSRNPHDSLVIEEIWRKVIYKKEDLFKPEMLITLPDSITQRH</sequence>
<dbReference type="Gene3D" id="1.25.40.10">
    <property type="entry name" value="Tetratricopeptide repeat domain"/>
    <property type="match status" value="1"/>
</dbReference>
<dbReference type="OrthoDB" id="1086657at2"/>
<reference evidence="1 2" key="1">
    <citation type="submission" date="2011-02" db="EMBL/GenBank/DDBJ databases">
        <authorList>
            <person name="Weinstock G."/>
            <person name="Sodergren E."/>
            <person name="Clifton S."/>
            <person name="Fulton L."/>
            <person name="Fulton B."/>
            <person name="Courtney L."/>
            <person name="Fronick C."/>
            <person name="Harrison M."/>
            <person name="Strong C."/>
            <person name="Farmer C."/>
            <person name="Delahaunty K."/>
            <person name="Markovic C."/>
            <person name="Hall O."/>
            <person name="Minx P."/>
            <person name="Tomlinson C."/>
            <person name="Mitreva M."/>
            <person name="Hou S."/>
            <person name="Chen J."/>
            <person name="Wollam A."/>
            <person name="Pepin K.H."/>
            <person name="Johnson M."/>
            <person name="Bhonagiri V."/>
            <person name="Zhang X."/>
            <person name="Suruliraj S."/>
            <person name="Warren W."/>
            <person name="Chinwalla A."/>
            <person name="Mardis E.R."/>
            <person name="Wilson R.K."/>
        </authorList>
    </citation>
    <scope>NUCLEOTIDE SEQUENCE [LARGE SCALE GENOMIC DNA]</scope>
    <source>
        <strain evidence="1 2">YIT 11841</strain>
    </source>
</reference>
<gene>
    <name evidence="1" type="ORF">HMPREF9442_01674</name>
</gene>
<accession>F3QU05</accession>
<keyword evidence="2" id="KW-1185">Reference proteome</keyword>
<evidence type="ECO:0000313" key="1">
    <source>
        <dbReference type="EMBL" id="EGG54414.1"/>
    </source>
</evidence>
<dbReference type="EMBL" id="AFBR01000040">
    <property type="protein sequence ID" value="EGG54414.1"/>
    <property type="molecule type" value="Genomic_DNA"/>
</dbReference>
<dbReference type="RefSeq" id="WP_008626925.1">
    <property type="nucleotide sequence ID" value="NZ_GL883841.1"/>
</dbReference>
<organism evidence="1 2">
    <name type="scientific">Paraprevotella xylaniphila YIT 11841</name>
    <dbReference type="NCBI Taxonomy" id="762982"/>
    <lineage>
        <taxon>Bacteria</taxon>
        <taxon>Pseudomonadati</taxon>
        <taxon>Bacteroidota</taxon>
        <taxon>Bacteroidia</taxon>
        <taxon>Bacteroidales</taxon>
        <taxon>Prevotellaceae</taxon>
        <taxon>Paraprevotella</taxon>
    </lineage>
</organism>